<dbReference type="OrthoDB" id="7471925at2759"/>
<accession>A0A9N9WKN6</accession>
<keyword evidence="3" id="KW-1185">Reference proteome</keyword>
<evidence type="ECO:0000313" key="3">
    <source>
        <dbReference type="Proteomes" id="UP001153714"/>
    </source>
</evidence>
<protein>
    <submittedName>
        <fullName evidence="2">Uncharacterized protein</fullName>
    </submittedName>
</protein>
<dbReference type="EMBL" id="OU893338">
    <property type="protein sequence ID" value="CAG9794699.1"/>
    <property type="molecule type" value="Genomic_DNA"/>
</dbReference>
<gene>
    <name evidence="2" type="ORF">DIATSA_LOCUS12052</name>
</gene>
<feature type="region of interest" description="Disordered" evidence="1">
    <location>
        <begin position="310"/>
        <end position="355"/>
    </location>
</feature>
<feature type="region of interest" description="Disordered" evidence="1">
    <location>
        <begin position="221"/>
        <end position="242"/>
    </location>
</feature>
<sequence>MSRHCSREHVVTIAENEALDIIREEQCSPAISSVKIDATSKMKTLEKSRTCDCHCKNETESVKTKINTEEIKSILKEKEIAMRQEFEQHLASEITKLKKKFDFILQNEEVRASHMLQEAHRERQEKITALQAQLECKNLAEYSGYIRALQNILTDGQSLILQLSRGYKTAARVDQEWREKMKSVINEFQAYIQNFCGGTPDTSQYLLDLPALLETKTSIYDDPKEDPIEHEEEETPLHHTESDTNKAWFDMLDDECRPFVVFGDMGDFKPQQRRKVLGTVKAAKTAPEYWKQYVFNEMFLKSDCSNADSIKDEYPKRLPSKTDRQSEDKDDEEEEPASLHGSIHDSLRIVPRGPDKDSRINYEKVCPVDKCKRMQVDSFMRSLPPYMRANPFIHFEQTYDDYETCSPEQLEILMKRIEEKRKKEKTALPIFESDPLKDWYPEVQGVGVQTSEESLPPCTCIVPSPTPVSSVGMIFNMADLIPVKQNLDTIRAHCFYDDDIEFDRFKVLGEVTNENFKQDSSENFTKRRLSGIKRILKKHPSLCELFQANTQCC</sequence>
<organism evidence="2 3">
    <name type="scientific">Diatraea saccharalis</name>
    <name type="common">sugarcane borer</name>
    <dbReference type="NCBI Taxonomy" id="40085"/>
    <lineage>
        <taxon>Eukaryota</taxon>
        <taxon>Metazoa</taxon>
        <taxon>Ecdysozoa</taxon>
        <taxon>Arthropoda</taxon>
        <taxon>Hexapoda</taxon>
        <taxon>Insecta</taxon>
        <taxon>Pterygota</taxon>
        <taxon>Neoptera</taxon>
        <taxon>Endopterygota</taxon>
        <taxon>Lepidoptera</taxon>
        <taxon>Glossata</taxon>
        <taxon>Ditrysia</taxon>
        <taxon>Pyraloidea</taxon>
        <taxon>Crambidae</taxon>
        <taxon>Crambinae</taxon>
        <taxon>Diatraea</taxon>
    </lineage>
</organism>
<reference evidence="2" key="2">
    <citation type="submission" date="2022-10" db="EMBL/GenBank/DDBJ databases">
        <authorList>
            <consortium name="ENA_rothamsted_submissions"/>
            <consortium name="culmorum"/>
            <person name="King R."/>
        </authorList>
    </citation>
    <scope>NUCLEOTIDE SEQUENCE</scope>
</reference>
<feature type="compositionally biased region" description="Basic and acidic residues" evidence="1">
    <location>
        <begin position="310"/>
        <end position="327"/>
    </location>
</feature>
<name>A0A9N9WKN6_9NEOP</name>
<evidence type="ECO:0000313" key="2">
    <source>
        <dbReference type="EMBL" id="CAG9794699.1"/>
    </source>
</evidence>
<dbReference type="Proteomes" id="UP001153714">
    <property type="component" value="Chromosome 7"/>
</dbReference>
<reference evidence="2" key="1">
    <citation type="submission" date="2021-12" db="EMBL/GenBank/DDBJ databases">
        <authorList>
            <person name="King R."/>
        </authorList>
    </citation>
    <scope>NUCLEOTIDE SEQUENCE</scope>
</reference>
<evidence type="ECO:0000256" key="1">
    <source>
        <dbReference type="SAM" id="MobiDB-lite"/>
    </source>
</evidence>
<dbReference type="AlphaFoldDB" id="A0A9N9WKN6"/>
<proteinExistence type="predicted"/>
<feature type="compositionally biased region" description="Basic and acidic residues" evidence="1">
    <location>
        <begin position="342"/>
        <end position="355"/>
    </location>
</feature>